<gene>
    <name evidence="8" type="ORF">APZ18_09300</name>
</gene>
<comment type="similarity">
    <text evidence="2">Belongs to the metallo-dependent hydrolases superfamily. Adenosine and AMP deaminases family.</text>
</comment>
<dbReference type="InterPro" id="IPR032466">
    <property type="entry name" value="Metal_Hydrolase"/>
</dbReference>
<comment type="caution">
    <text evidence="8">The sequence shown here is derived from an EMBL/GenBank/DDBJ whole genome shotgun (WGS) entry which is preliminary data.</text>
</comment>
<dbReference type="GO" id="GO:0004000">
    <property type="term" value="F:adenosine deaminase activity"/>
    <property type="evidence" value="ECO:0007669"/>
    <property type="project" value="UniProtKB-ARBA"/>
</dbReference>
<dbReference type="GO" id="GO:0046872">
    <property type="term" value="F:metal ion binding"/>
    <property type="evidence" value="ECO:0007669"/>
    <property type="project" value="UniProtKB-KW"/>
</dbReference>
<sequence length="328" mass="36626">MKNVNLDNIGLVDIHLHLDGSLSLETVKELMCMQGIKNENTDEELLKRLQVSHECKDLNEYLEKFEYPLTLLQTGEALSFAVYKLIEELKSEGIIYAEIRFAPQLHTKKGMSQKMAVEAAVRGLNRSSLDAGLILCCMRGNDNHAENMETVETAEKYLGKGVVAIDLAGAEGLFPTKDFRDIFELAREKHIPFTIHAGEADNPTSVEYALKFGAKRIGHGVRSVENADTLKKLSYGGITLELCPTSNLNTNIYENINEYPIKKLMDAGVKVTINTDNMMVSGTDIKKELTMLADTFGFDEDDIIDFERNAIMAAFTSASHKEKLLRLL</sequence>
<evidence type="ECO:0000256" key="4">
    <source>
        <dbReference type="ARBA" id="ARBA00022723"/>
    </source>
</evidence>
<dbReference type="RefSeq" id="WP_055944155.1">
    <property type="nucleotide sequence ID" value="NZ_LLKB01000005.1"/>
</dbReference>
<accession>A0AAW3JQX0</accession>
<dbReference type="GO" id="GO:0005829">
    <property type="term" value="C:cytosol"/>
    <property type="evidence" value="ECO:0007669"/>
    <property type="project" value="TreeGrafter"/>
</dbReference>
<dbReference type="PANTHER" id="PTHR11409:SF43">
    <property type="entry name" value="ADENOSINE DEAMINASE"/>
    <property type="match status" value="1"/>
</dbReference>
<dbReference type="GO" id="GO:0046103">
    <property type="term" value="P:inosine biosynthetic process"/>
    <property type="evidence" value="ECO:0007669"/>
    <property type="project" value="TreeGrafter"/>
</dbReference>
<dbReference type="Pfam" id="PF00962">
    <property type="entry name" value="A_deaminase"/>
    <property type="match status" value="1"/>
</dbReference>
<dbReference type="Gene3D" id="3.20.20.140">
    <property type="entry name" value="Metal-dependent hydrolases"/>
    <property type="match status" value="1"/>
</dbReference>
<keyword evidence="5" id="KW-0378">Hydrolase</keyword>
<reference evidence="8 9" key="1">
    <citation type="submission" date="2015-10" db="EMBL/GenBank/DDBJ databases">
        <title>Butyribacter intestini gen. nov., sp. nov., a butyric acid-producing bacterium of the family Lachnospiraceae isolated from the human faeces.</title>
        <authorList>
            <person name="Zou Y."/>
            <person name="Xue W."/>
            <person name="Luo G."/>
            <person name="Lv M."/>
        </authorList>
    </citation>
    <scope>NUCLEOTIDE SEQUENCE [LARGE SCALE GENOMIC DNA]</scope>
    <source>
        <strain evidence="8 9">TF01-11</strain>
    </source>
</reference>
<keyword evidence="9" id="KW-1185">Reference proteome</keyword>
<keyword evidence="4" id="KW-0479">Metal-binding</keyword>
<name>A0AAW3JQX0_9FIRM</name>
<evidence type="ECO:0000313" key="9">
    <source>
        <dbReference type="Proteomes" id="UP000050833"/>
    </source>
</evidence>
<dbReference type="AlphaFoldDB" id="A0AAW3JQX0"/>
<dbReference type="InterPro" id="IPR006330">
    <property type="entry name" value="Ado/ade_deaminase"/>
</dbReference>
<evidence type="ECO:0000256" key="3">
    <source>
        <dbReference type="ARBA" id="ARBA00012784"/>
    </source>
</evidence>
<evidence type="ECO:0000256" key="1">
    <source>
        <dbReference type="ARBA" id="ARBA00001947"/>
    </source>
</evidence>
<evidence type="ECO:0000256" key="2">
    <source>
        <dbReference type="ARBA" id="ARBA00006676"/>
    </source>
</evidence>
<dbReference type="PANTHER" id="PTHR11409">
    <property type="entry name" value="ADENOSINE DEAMINASE"/>
    <property type="match status" value="1"/>
</dbReference>
<dbReference type="EMBL" id="LLKB01000005">
    <property type="protein sequence ID" value="KQC84904.1"/>
    <property type="molecule type" value="Genomic_DNA"/>
</dbReference>
<evidence type="ECO:0000313" key="8">
    <source>
        <dbReference type="EMBL" id="KQC84904.1"/>
    </source>
</evidence>
<feature type="domain" description="Adenosine deaminase" evidence="7">
    <location>
        <begin position="12"/>
        <end position="326"/>
    </location>
</feature>
<proteinExistence type="inferred from homology"/>
<dbReference type="SUPFAM" id="SSF51556">
    <property type="entry name" value="Metallo-dependent hydrolases"/>
    <property type="match status" value="1"/>
</dbReference>
<evidence type="ECO:0000259" key="7">
    <source>
        <dbReference type="Pfam" id="PF00962"/>
    </source>
</evidence>
<dbReference type="InterPro" id="IPR001365">
    <property type="entry name" value="A_deaminase_dom"/>
</dbReference>
<keyword evidence="6" id="KW-0862">Zinc</keyword>
<organism evidence="8 9">
    <name type="scientific">Butyribacter intestini</name>
    <dbReference type="NCBI Taxonomy" id="1703332"/>
    <lineage>
        <taxon>Bacteria</taxon>
        <taxon>Bacillati</taxon>
        <taxon>Bacillota</taxon>
        <taxon>Clostridia</taxon>
        <taxon>Lachnospirales</taxon>
        <taxon>Lachnospiraceae</taxon>
        <taxon>Butyribacter</taxon>
    </lineage>
</organism>
<dbReference type="Proteomes" id="UP000050833">
    <property type="component" value="Unassembled WGS sequence"/>
</dbReference>
<comment type="cofactor">
    <cofactor evidence="1">
        <name>Zn(2+)</name>
        <dbReference type="ChEBI" id="CHEBI:29105"/>
    </cofactor>
</comment>
<evidence type="ECO:0000256" key="6">
    <source>
        <dbReference type="ARBA" id="ARBA00022833"/>
    </source>
</evidence>
<evidence type="ECO:0000256" key="5">
    <source>
        <dbReference type="ARBA" id="ARBA00022801"/>
    </source>
</evidence>
<protein>
    <recommendedName>
        <fullName evidence="3">adenosine deaminase</fullName>
        <ecNumber evidence="3">3.5.4.4</ecNumber>
    </recommendedName>
</protein>
<dbReference type="NCBIfam" id="TIGR01430">
    <property type="entry name" value="aden_deam"/>
    <property type="match status" value="1"/>
</dbReference>
<dbReference type="GO" id="GO:0006154">
    <property type="term" value="P:adenosine catabolic process"/>
    <property type="evidence" value="ECO:0007669"/>
    <property type="project" value="TreeGrafter"/>
</dbReference>
<dbReference type="GO" id="GO:0043103">
    <property type="term" value="P:hypoxanthine salvage"/>
    <property type="evidence" value="ECO:0007669"/>
    <property type="project" value="TreeGrafter"/>
</dbReference>
<dbReference type="EC" id="3.5.4.4" evidence="3"/>